<keyword evidence="9" id="KW-1185">Reference proteome</keyword>
<dbReference type="InterPro" id="IPR051692">
    <property type="entry name" value="OMP-like"/>
</dbReference>
<evidence type="ECO:0000256" key="6">
    <source>
        <dbReference type="SAM" id="SignalP"/>
    </source>
</evidence>
<comment type="subcellular location">
    <subcellularLocation>
        <location evidence="1">Cell outer membrane</location>
    </subcellularLocation>
</comment>
<evidence type="ECO:0000256" key="2">
    <source>
        <dbReference type="ARBA" id="ARBA00022729"/>
    </source>
</evidence>
<dbReference type="AlphaFoldDB" id="A0A1G5L8C1"/>
<dbReference type="Gene3D" id="2.40.160.20">
    <property type="match status" value="1"/>
</dbReference>
<dbReference type="SUPFAM" id="SSF56925">
    <property type="entry name" value="OMPA-like"/>
    <property type="match status" value="1"/>
</dbReference>
<dbReference type="EMBL" id="FMVJ01000015">
    <property type="protein sequence ID" value="SCZ09135.1"/>
    <property type="molecule type" value="Genomic_DNA"/>
</dbReference>
<dbReference type="PANTHER" id="PTHR34001">
    <property type="entry name" value="BLL7405 PROTEIN"/>
    <property type="match status" value="1"/>
</dbReference>
<dbReference type="RefSeq" id="WP_091138674.1">
    <property type="nucleotide sequence ID" value="NZ_FMVJ01000015.1"/>
</dbReference>
<proteinExistence type="inferred from homology"/>
<evidence type="ECO:0000313" key="8">
    <source>
        <dbReference type="EMBL" id="SCZ09135.1"/>
    </source>
</evidence>
<name>A0A1G5L8C1_9HYPH</name>
<evidence type="ECO:0000313" key="9">
    <source>
        <dbReference type="Proteomes" id="UP000199569"/>
    </source>
</evidence>
<feature type="signal peptide" evidence="6">
    <location>
        <begin position="1"/>
        <end position="20"/>
    </location>
</feature>
<accession>A0A1G5L8C1</accession>
<dbReference type="GO" id="GO:0009279">
    <property type="term" value="C:cell outer membrane"/>
    <property type="evidence" value="ECO:0007669"/>
    <property type="project" value="UniProtKB-SubCell"/>
</dbReference>
<sequence>MKKILLASVALFGFAGVASAADLPVRSAPPAPIVAAAPIFTWTGFYVGVNAGAAFNANDDDGIVFGDTTFFGDSDDDASFIGGAQVGYNYQMGSFVVGVEGDLQWADFGSTTYDFGPAGVYTADSDDWFGTARVRAGVAFDRALLYATGGFAFTDNRSGWTVGGGLEYAITNNLSAKVEGLYVNLEDDDVTFNGTTFSTGETDFGVVRAGLNFRFGTY</sequence>
<keyword evidence="2 6" id="KW-0732">Signal</keyword>
<feature type="chain" id="PRO_5011437409" evidence="6">
    <location>
        <begin position="21"/>
        <end position="218"/>
    </location>
</feature>
<evidence type="ECO:0000256" key="1">
    <source>
        <dbReference type="ARBA" id="ARBA00004442"/>
    </source>
</evidence>
<evidence type="ECO:0000256" key="3">
    <source>
        <dbReference type="ARBA" id="ARBA00023136"/>
    </source>
</evidence>
<dbReference type="PANTHER" id="PTHR34001:SF3">
    <property type="entry name" value="BLL7405 PROTEIN"/>
    <property type="match status" value="1"/>
</dbReference>
<dbReference type="Pfam" id="PF13505">
    <property type="entry name" value="OMP_b-brl"/>
    <property type="match status" value="1"/>
</dbReference>
<evidence type="ECO:0000256" key="4">
    <source>
        <dbReference type="ARBA" id="ARBA00023237"/>
    </source>
</evidence>
<dbReference type="Proteomes" id="UP000199569">
    <property type="component" value="Unassembled WGS sequence"/>
</dbReference>
<comment type="similarity">
    <text evidence="5">Belongs to the Omp25/RopB family.</text>
</comment>
<dbReference type="InterPro" id="IPR027385">
    <property type="entry name" value="Beta-barrel_OMP"/>
</dbReference>
<organism evidence="8 9">
    <name type="scientific">Microvirga guangxiensis</name>
    <dbReference type="NCBI Taxonomy" id="549386"/>
    <lineage>
        <taxon>Bacteria</taxon>
        <taxon>Pseudomonadati</taxon>
        <taxon>Pseudomonadota</taxon>
        <taxon>Alphaproteobacteria</taxon>
        <taxon>Hyphomicrobiales</taxon>
        <taxon>Methylobacteriaceae</taxon>
        <taxon>Microvirga</taxon>
    </lineage>
</organism>
<reference evidence="8 9" key="1">
    <citation type="submission" date="2016-10" db="EMBL/GenBank/DDBJ databases">
        <authorList>
            <person name="de Groot N.N."/>
        </authorList>
    </citation>
    <scope>NUCLEOTIDE SEQUENCE [LARGE SCALE GENOMIC DNA]</scope>
    <source>
        <strain evidence="8 9">CGMCC 1.7666</strain>
    </source>
</reference>
<gene>
    <name evidence="8" type="ORF">SAMN02927923_04037</name>
</gene>
<protein>
    <submittedName>
        <fullName evidence="8">Outer membrane immunogenic protein</fullName>
    </submittedName>
</protein>
<dbReference type="InterPro" id="IPR011250">
    <property type="entry name" value="OMP/PagP_B-barrel"/>
</dbReference>
<feature type="domain" description="Outer membrane protein beta-barrel" evidence="7">
    <location>
        <begin position="41"/>
        <end position="213"/>
    </location>
</feature>
<keyword evidence="3" id="KW-0472">Membrane</keyword>
<dbReference type="STRING" id="549386.SAMN02927923_04037"/>
<keyword evidence="4" id="KW-0998">Cell outer membrane</keyword>
<dbReference type="OrthoDB" id="8455142at2"/>
<evidence type="ECO:0000256" key="5">
    <source>
        <dbReference type="ARBA" id="ARBA00038306"/>
    </source>
</evidence>
<evidence type="ECO:0000259" key="7">
    <source>
        <dbReference type="Pfam" id="PF13505"/>
    </source>
</evidence>